<evidence type="ECO:0000256" key="1">
    <source>
        <dbReference type="ARBA" id="ARBA00022679"/>
    </source>
</evidence>
<comment type="similarity">
    <text evidence="4">Belongs to the MYST (SAS/MOZ) family.</text>
</comment>
<keyword evidence="2" id="KW-0479">Metal-binding</keyword>
<dbReference type="AlphaFoldDB" id="A0A8J6H960"/>
<dbReference type="InterPro" id="IPR050603">
    <property type="entry name" value="MYST_HAT"/>
</dbReference>
<dbReference type="EC" id="2.3.1.48" evidence="4"/>
<comment type="caution">
    <text evidence="6">The sequence shown here is derived from an EMBL/GenBank/DDBJ whole genome shotgun (WGS) entry which is preliminary data.</text>
</comment>
<accession>A0A8J6H960</accession>
<dbReference type="SUPFAM" id="SSF55729">
    <property type="entry name" value="Acyl-CoA N-acyltransferases (Nat)"/>
    <property type="match status" value="1"/>
</dbReference>
<dbReference type="EMBL" id="JABDTM020027508">
    <property type="protein sequence ID" value="KAH0810390.1"/>
    <property type="molecule type" value="Genomic_DNA"/>
</dbReference>
<dbReference type="Pfam" id="PF01853">
    <property type="entry name" value="MOZ_SAS"/>
    <property type="match status" value="1"/>
</dbReference>
<organism evidence="6 7">
    <name type="scientific">Tenebrio molitor</name>
    <name type="common">Yellow mealworm beetle</name>
    <dbReference type="NCBI Taxonomy" id="7067"/>
    <lineage>
        <taxon>Eukaryota</taxon>
        <taxon>Metazoa</taxon>
        <taxon>Ecdysozoa</taxon>
        <taxon>Arthropoda</taxon>
        <taxon>Hexapoda</taxon>
        <taxon>Insecta</taxon>
        <taxon>Pterygota</taxon>
        <taxon>Neoptera</taxon>
        <taxon>Endopterygota</taxon>
        <taxon>Coleoptera</taxon>
        <taxon>Polyphaga</taxon>
        <taxon>Cucujiformia</taxon>
        <taxon>Tenebrionidae</taxon>
        <taxon>Tenebrio</taxon>
    </lineage>
</organism>
<gene>
    <name evidence="6" type="ORF">GEV33_012401</name>
</gene>
<evidence type="ECO:0000256" key="3">
    <source>
        <dbReference type="ARBA" id="ARBA00022833"/>
    </source>
</evidence>
<dbReference type="CDD" id="cd04301">
    <property type="entry name" value="NAT_SF"/>
    <property type="match status" value="1"/>
</dbReference>
<comment type="catalytic activity">
    <reaction evidence="4">
        <text>L-lysyl-[protein] + acetyl-CoA = N(6)-acetyl-L-lysyl-[protein] + CoA + H(+)</text>
        <dbReference type="Rhea" id="RHEA:45948"/>
        <dbReference type="Rhea" id="RHEA-COMP:9752"/>
        <dbReference type="Rhea" id="RHEA-COMP:10731"/>
        <dbReference type="ChEBI" id="CHEBI:15378"/>
        <dbReference type="ChEBI" id="CHEBI:29969"/>
        <dbReference type="ChEBI" id="CHEBI:57287"/>
        <dbReference type="ChEBI" id="CHEBI:57288"/>
        <dbReference type="ChEBI" id="CHEBI:61930"/>
        <dbReference type="EC" id="2.3.1.48"/>
    </reaction>
</comment>
<dbReference type="InterPro" id="IPR002717">
    <property type="entry name" value="HAT_MYST-type"/>
</dbReference>
<dbReference type="PANTHER" id="PTHR10615">
    <property type="entry name" value="HISTONE ACETYLTRANSFERASE"/>
    <property type="match status" value="1"/>
</dbReference>
<proteinExistence type="inferred from homology"/>
<dbReference type="PANTHER" id="PTHR10615:SF161">
    <property type="entry name" value="HISTONE ACETYLTRANSFERASE KAT7"/>
    <property type="match status" value="1"/>
</dbReference>
<sequence>MLQRGTLTSLFARSITSRFGMGWMIWASVASRLAGSTTLASVWPSRSLVQVGRGCGANGKVGDSENRWAAFLFRTAIRYSIRFRSEPLTKGASGTAHWLFQGIPMMNMTNNFAFKMSVQVVLLAQNQESRRTIAYHFGMNQSTVSKVPMKTSGDWTAHKEAETRPKTDHNTSPGPILMEKNSFLNYNVSCILTLPPFQRQGYGRLLIEFTVKWGRRGGQLAPVVDKMTQTRAKRIEEEANTERGVHVLTYTHRMNKAIRSDRREITNNANTSSVW</sequence>
<dbReference type="InterPro" id="IPR016181">
    <property type="entry name" value="Acyl_CoA_acyltransferase"/>
</dbReference>
<comment type="subcellular location">
    <subcellularLocation>
        <location evidence="4">Nucleus</location>
    </subcellularLocation>
</comment>
<dbReference type="Proteomes" id="UP000719412">
    <property type="component" value="Unassembled WGS sequence"/>
</dbReference>
<evidence type="ECO:0000256" key="2">
    <source>
        <dbReference type="ARBA" id="ARBA00022771"/>
    </source>
</evidence>
<keyword evidence="3" id="KW-0862">Zinc</keyword>
<dbReference type="Gene3D" id="3.40.630.30">
    <property type="match status" value="1"/>
</dbReference>
<dbReference type="GO" id="GO:0003682">
    <property type="term" value="F:chromatin binding"/>
    <property type="evidence" value="ECO:0007669"/>
    <property type="project" value="TreeGrafter"/>
</dbReference>
<dbReference type="GO" id="GO:0008270">
    <property type="term" value="F:zinc ion binding"/>
    <property type="evidence" value="ECO:0007669"/>
    <property type="project" value="UniProtKB-KW"/>
</dbReference>
<evidence type="ECO:0000259" key="5">
    <source>
        <dbReference type="Pfam" id="PF01853"/>
    </source>
</evidence>
<name>A0A8J6H960_TENMO</name>
<dbReference type="GO" id="GO:0036409">
    <property type="term" value="C:histone H3-K14 acetyltransferase complex"/>
    <property type="evidence" value="ECO:0007669"/>
    <property type="project" value="TreeGrafter"/>
</dbReference>
<keyword evidence="1" id="KW-0808">Transferase</keyword>
<evidence type="ECO:0000256" key="4">
    <source>
        <dbReference type="RuleBase" id="RU361211"/>
    </source>
</evidence>
<keyword evidence="7" id="KW-1185">Reference proteome</keyword>
<reference evidence="6" key="1">
    <citation type="journal article" date="2020" name="J Insects Food Feed">
        <title>The yellow mealworm (Tenebrio molitor) genome: a resource for the emerging insects as food and feed industry.</title>
        <authorList>
            <person name="Eriksson T."/>
            <person name="Andere A."/>
            <person name="Kelstrup H."/>
            <person name="Emery V."/>
            <person name="Picard C."/>
        </authorList>
    </citation>
    <scope>NUCLEOTIDE SEQUENCE</scope>
    <source>
        <strain evidence="6">Stoneville</strain>
        <tissue evidence="6">Whole head</tissue>
    </source>
</reference>
<dbReference type="GO" id="GO:0010484">
    <property type="term" value="F:histone H3 acetyltransferase activity"/>
    <property type="evidence" value="ECO:0007669"/>
    <property type="project" value="TreeGrafter"/>
</dbReference>
<feature type="domain" description="MYST-type HAT" evidence="5">
    <location>
        <begin position="179"/>
        <end position="220"/>
    </location>
</feature>
<keyword evidence="2" id="KW-0863">Zinc-finger</keyword>
<protein>
    <recommendedName>
        <fullName evidence="4">Histone acetyltransferase</fullName>
        <ecNumber evidence="4">2.3.1.48</ecNumber>
    </recommendedName>
</protein>
<keyword evidence="4" id="KW-0539">Nucleus</keyword>
<reference evidence="6" key="2">
    <citation type="submission" date="2021-08" db="EMBL/GenBank/DDBJ databases">
        <authorList>
            <person name="Eriksson T."/>
        </authorList>
    </citation>
    <scope>NUCLEOTIDE SEQUENCE</scope>
    <source>
        <strain evidence="6">Stoneville</strain>
        <tissue evidence="6">Whole head</tissue>
    </source>
</reference>
<dbReference type="GO" id="GO:0010485">
    <property type="term" value="F:histone H4 acetyltransferase activity"/>
    <property type="evidence" value="ECO:0007669"/>
    <property type="project" value="TreeGrafter"/>
</dbReference>
<dbReference type="GO" id="GO:0003712">
    <property type="term" value="F:transcription coregulator activity"/>
    <property type="evidence" value="ECO:0007669"/>
    <property type="project" value="TreeGrafter"/>
</dbReference>
<evidence type="ECO:0000313" key="6">
    <source>
        <dbReference type="EMBL" id="KAH0810390.1"/>
    </source>
</evidence>
<evidence type="ECO:0000313" key="7">
    <source>
        <dbReference type="Proteomes" id="UP000719412"/>
    </source>
</evidence>
<dbReference type="GO" id="GO:0006357">
    <property type="term" value="P:regulation of transcription by RNA polymerase II"/>
    <property type="evidence" value="ECO:0007669"/>
    <property type="project" value="TreeGrafter"/>
</dbReference>